<gene>
    <name evidence="2" type="ORF">RDB_LOCUS16580</name>
</gene>
<protein>
    <submittedName>
        <fullName evidence="2">Uncharacterized protein</fullName>
    </submittedName>
</protein>
<evidence type="ECO:0000256" key="1">
    <source>
        <dbReference type="SAM" id="Phobius"/>
    </source>
</evidence>
<keyword evidence="1" id="KW-0812">Transmembrane</keyword>
<keyword evidence="1" id="KW-1133">Transmembrane helix</keyword>
<dbReference type="EMBL" id="CAJMWZ010000902">
    <property type="protein sequence ID" value="CAE6427864.1"/>
    <property type="molecule type" value="Genomic_DNA"/>
</dbReference>
<sequence length="215" mass="22973">MPRLRKKHTLATSNTKAEALSYALPSLYIVYLGLPFTPTYLFAMQVHPSLNIRNIYLGSLHSATACLRRAMVYTAVDTGGPQPSNSGLPPTFPNDLGPQLSGFSIRRLTNKASHAWTVIGLPLLPSTVSTSGGCGIILAIGARESPGVDEHSSNLWSHPTVVGGGKSPRVYSGNYTHVSQAMCSIAHCLLSVPCQWGNGFGCILPLPSLCSERRL</sequence>
<feature type="transmembrane region" description="Helical" evidence="1">
    <location>
        <begin position="20"/>
        <end position="43"/>
    </location>
</feature>
<dbReference type="Proteomes" id="UP000663850">
    <property type="component" value="Unassembled WGS sequence"/>
</dbReference>
<proteinExistence type="predicted"/>
<comment type="caution">
    <text evidence="2">The sequence shown here is derived from an EMBL/GenBank/DDBJ whole genome shotgun (WGS) entry which is preliminary data.</text>
</comment>
<evidence type="ECO:0000313" key="3">
    <source>
        <dbReference type="Proteomes" id="UP000663850"/>
    </source>
</evidence>
<evidence type="ECO:0000313" key="2">
    <source>
        <dbReference type="EMBL" id="CAE6427864.1"/>
    </source>
</evidence>
<accession>A0A8H2XIL9</accession>
<organism evidence="2 3">
    <name type="scientific">Rhizoctonia solani</name>
    <dbReference type="NCBI Taxonomy" id="456999"/>
    <lineage>
        <taxon>Eukaryota</taxon>
        <taxon>Fungi</taxon>
        <taxon>Dikarya</taxon>
        <taxon>Basidiomycota</taxon>
        <taxon>Agaricomycotina</taxon>
        <taxon>Agaricomycetes</taxon>
        <taxon>Cantharellales</taxon>
        <taxon>Ceratobasidiaceae</taxon>
        <taxon>Rhizoctonia</taxon>
    </lineage>
</organism>
<name>A0A8H2XIL9_9AGAM</name>
<keyword evidence="1" id="KW-0472">Membrane</keyword>
<reference evidence="2" key="1">
    <citation type="submission" date="2021-01" db="EMBL/GenBank/DDBJ databases">
        <authorList>
            <person name="Kaushik A."/>
        </authorList>
    </citation>
    <scope>NUCLEOTIDE SEQUENCE</scope>
    <source>
        <strain evidence="2">Type strain: AG8-Rh-89/</strain>
    </source>
</reference>
<dbReference type="AlphaFoldDB" id="A0A8H2XIL9"/>